<dbReference type="Pfam" id="PF17038">
    <property type="entry name" value="CBP_BcsN"/>
    <property type="match status" value="1"/>
</dbReference>
<name>A0ABX3P6Q8_9HYPH</name>
<sequence>MPAEVPVEKAMAFPPPGGPAIVSVVERNYSNAVAQDILLETNTRTPGENYIKVQFYGPGASAFERADRLSLSGFTTDTMARDIRAQFPTMRMRMASTYQQNGYGAFGYAYGSSGGESCLYAWQQITSSEHGRNGVNDLGMIRTRLRLCDRGSIESLLAVMYHYTLSGGFEHPQWNPYGPAPKPDPRIGMVGKPIYSLPPAGARTRAAAPRPATALAARAQPGIENAAAIPQLPSATAGSAAFAPSVLSPAAQAPSAQTPAVFIPAPNLPAPADVNAEARTVGIPRATAMPAAAAAPAIPAAPVIPAP</sequence>
<comment type="caution">
    <text evidence="1">The sequence shown here is derived from an EMBL/GenBank/DDBJ whole genome shotgun (WGS) entry which is preliminary data.</text>
</comment>
<organism evidence="1 2">
    <name type="scientific">Xaviernesmea rhizosphaerae</name>
    <dbReference type="NCBI Taxonomy" id="1672749"/>
    <lineage>
        <taxon>Bacteria</taxon>
        <taxon>Pseudomonadati</taxon>
        <taxon>Pseudomonadota</taxon>
        <taxon>Alphaproteobacteria</taxon>
        <taxon>Hyphomicrobiales</taxon>
        <taxon>Rhizobiaceae</taxon>
        <taxon>Rhizobium/Agrobacterium group</taxon>
        <taxon>Xaviernesmea</taxon>
    </lineage>
</organism>
<evidence type="ECO:0000313" key="2">
    <source>
        <dbReference type="Proteomes" id="UP000192652"/>
    </source>
</evidence>
<reference evidence="1 2" key="1">
    <citation type="journal article" date="2017" name="Antonie Van Leeuwenhoek">
        <title>Rhizobium rhizosphaerae sp. nov., a novel species isolated from rice rhizosphere.</title>
        <authorList>
            <person name="Zhao J.J."/>
            <person name="Zhang J."/>
            <person name="Zhang R.J."/>
            <person name="Zhang C.W."/>
            <person name="Yin H.Q."/>
            <person name="Zhang X.X."/>
        </authorList>
    </citation>
    <scope>NUCLEOTIDE SEQUENCE [LARGE SCALE GENOMIC DNA]</scope>
    <source>
        <strain evidence="1 2">RD15</strain>
    </source>
</reference>
<keyword evidence="2" id="KW-1185">Reference proteome</keyword>
<proteinExistence type="predicted"/>
<dbReference type="InterPro" id="IPR031482">
    <property type="entry name" value="CBP_BcsN"/>
</dbReference>
<gene>
    <name evidence="1" type="ORF">BTR14_22465</name>
</gene>
<dbReference type="Proteomes" id="UP000192652">
    <property type="component" value="Unassembled WGS sequence"/>
</dbReference>
<dbReference type="EMBL" id="MSPX01000034">
    <property type="protein sequence ID" value="OQP83388.1"/>
    <property type="molecule type" value="Genomic_DNA"/>
</dbReference>
<protein>
    <recommendedName>
        <fullName evidence="3">Cellulose biosynthesis protein BcsN</fullName>
    </recommendedName>
</protein>
<evidence type="ECO:0000313" key="1">
    <source>
        <dbReference type="EMBL" id="OQP83388.1"/>
    </source>
</evidence>
<evidence type="ECO:0008006" key="3">
    <source>
        <dbReference type="Google" id="ProtNLM"/>
    </source>
</evidence>
<accession>A0ABX3P6Q8</accession>